<dbReference type="FunFam" id="3.40.50.720:FF:000045">
    <property type="entry name" value="1-deoxy-D-xylulose 5-phosphate reductoisomerase"/>
    <property type="match status" value="1"/>
</dbReference>
<evidence type="ECO:0000256" key="2">
    <source>
        <dbReference type="ARBA" id="ARBA00006825"/>
    </source>
</evidence>
<dbReference type="GO" id="GO:0030145">
    <property type="term" value="F:manganese ion binding"/>
    <property type="evidence" value="ECO:0007669"/>
    <property type="project" value="TreeGrafter"/>
</dbReference>
<dbReference type="PANTHER" id="PTHR30525">
    <property type="entry name" value="1-DEOXY-D-XYLULOSE 5-PHOSPHATE REDUCTOISOMERASE"/>
    <property type="match status" value="1"/>
</dbReference>
<comment type="pathway">
    <text evidence="1 9">Isoprenoid biosynthesis; isopentenyl diphosphate biosynthesis via DXP pathway; isopentenyl diphosphate from 1-deoxy-D-xylulose 5-phosphate: step 1/6.</text>
</comment>
<comment type="similarity">
    <text evidence="2 9">Belongs to the DXR family.</text>
</comment>
<proteinExistence type="inferred from homology"/>
<name>A0A931I586_9HYPH</name>
<dbReference type="SUPFAM" id="SSF69055">
    <property type="entry name" value="1-deoxy-D-xylulose-5-phosphate reductoisomerase, C-terminal domain"/>
    <property type="match status" value="1"/>
</dbReference>
<comment type="cofactor">
    <cofactor evidence="9">
        <name>Mg(2+)</name>
        <dbReference type="ChEBI" id="CHEBI:18420"/>
    </cofactor>
    <cofactor evidence="9">
        <name>Mn(2+)</name>
        <dbReference type="ChEBI" id="CHEBI:29035"/>
    </cofactor>
</comment>
<comment type="catalytic activity">
    <reaction evidence="8">
        <text>2-C-methyl-D-erythritol 4-phosphate + NADP(+) = 1-deoxy-D-xylulose 5-phosphate + NADPH + H(+)</text>
        <dbReference type="Rhea" id="RHEA:13717"/>
        <dbReference type="ChEBI" id="CHEBI:15378"/>
        <dbReference type="ChEBI" id="CHEBI:57783"/>
        <dbReference type="ChEBI" id="CHEBI:57792"/>
        <dbReference type="ChEBI" id="CHEBI:58262"/>
        <dbReference type="ChEBI" id="CHEBI:58349"/>
        <dbReference type="EC" id="1.1.1.267"/>
    </reaction>
    <physiologicalReaction direction="right-to-left" evidence="8">
        <dbReference type="Rhea" id="RHEA:13719"/>
    </physiologicalReaction>
</comment>
<dbReference type="InterPro" id="IPR036169">
    <property type="entry name" value="DXPR_C_sf"/>
</dbReference>
<evidence type="ECO:0000256" key="9">
    <source>
        <dbReference type="HAMAP-Rule" id="MF_00183"/>
    </source>
</evidence>
<evidence type="ECO:0000259" key="10">
    <source>
        <dbReference type="Pfam" id="PF02670"/>
    </source>
</evidence>
<keyword evidence="7 9" id="KW-0414">Isoprene biosynthesis</keyword>
<sequence>MTGPVPRPAEAPDLPAWTGVPRRVSVLGSTGSVGCSTIDLLKRMPERFRVVALTANTNAALLAEQALALGAEIAAIADPSALDELATRLAGSGIEAAAGSTAVIEAARRPTDITVAAIVGAAGLEPSLAALESGATLALANKECLVCAGTLFMRTADAHGSRILPVDSEHNAIFQALEGHNRDQVAEIVLTASGGPFRTRSREELSRVTRAEALKHPNWSMGAKITIDSSTMMNKGLELIEAHHLFGFPAERFSVLVHPQSVVHGLVRYTDGSVLAQLGSPDMRTPIAHCLAFPERMPVPVRALDLAAIGQLTFEPPDRERFPCLRLAEAALGQGGGATNVLNAANEIAVSAFLQDRISWARIAAVVEATLERCEVMGLSEGPASLAAALDLDRTARHIAIEVVGHSYG</sequence>
<dbReference type="InterPro" id="IPR026877">
    <property type="entry name" value="DXPR_C"/>
</dbReference>
<dbReference type="InterPro" id="IPR013644">
    <property type="entry name" value="DXP_reductoisomerase_C"/>
</dbReference>
<feature type="binding site" evidence="9">
    <location>
        <position position="238"/>
    </location>
    <ligand>
        <name>1-deoxy-D-xylulose 5-phosphate</name>
        <dbReference type="ChEBI" id="CHEBI:57792"/>
    </ligand>
</feature>
<dbReference type="GO" id="GO:0030604">
    <property type="term" value="F:1-deoxy-D-xylulose-5-phosphate reductoisomerase activity"/>
    <property type="evidence" value="ECO:0007669"/>
    <property type="project" value="UniProtKB-UniRule"/>
</dbReference>
<dbReference type="InterPro" id="IPR003821">
    <property type="entry name" value="DXP_reductoisomerase"/>
</dbReference>
<evidence type="ECO:0000259" key="12">
    <source>
        <dbReference type="Pfam" id="PF13288"/>
    </source>
</evidence>
<dbReference type="AlphaFoldDB" id="A0A931I586"/>
<feature type="binding site" evidence="9">
    <location>
        <position position="33"/>
    </location>
    <ligand>
        <name>NADPH</name>
        <dbReference type="ChEBI" id="CHEBI:57783"/>
    </ligand>
</feature>
<feature type="binding site" evidence="9">
    <location>
        <position position="193"/>
    </location>
    <ligand>
        <name>1-deoxy-D-xylulose 5-phosphate</name>
        <dbReference type="ChEBI" id="CHEBI:57792"/>
    </ligand>
</feature>
<comment type="caution">
    <text evidence="9">Lacks conserved residue(s) required for the propagation of feature annotation.</text>
</comment>
<dbReference type="PROSITE" id="PS51257">
    <property type="entry name" value="PROKAR_LIPOPROTEIN"/>
    <property type="match status" value="1"/>
</dbReference>
<dbReference type="PANTHER" id="PTHR30525:SF0">
    <property type="entry name" value="1-DEOXY-D-XYLULOSE 5-PHOSPHATE REDUCTOISOMERASE, CHLOROPLASTIC"/>
    <property type="match status" value="1"/>
</dbReference>
<keyword evidence="14" id="KW-1185">Reference proteome</keyword>
<dbReference type="NCBIfam" id="TIGR00243">
    <property type="entry name" value="Dxr"/>
    <property type="match status" value="1"/>
</dbReference>
<keyword evidence="3 9" id="KW-0479">Metal-binding</keyword>
<dbReference type="PIRSF" id="PIRSF006205">
    <property type="entry name" value="Dxp_reductismrs"/>
    <property type="match status" value="1"/>
</dbReference>
<feature type="binding site" evidence="9">
    <location>
        <position position="168"/>
    </location>
    <ligand>
        <name>1-deoxy-D-xylulose 5-phosphate</name>
        <dbReference type="ChEBI" id="CHEBI:57792"/>
    </ligand>
</feature>
<keyword evidence="5 9" id="KW-0560">Oxidoreductase</keyword>
<dbReference type="GO" id="GO:0070402">
    <property type="term" value="F:NADPH binding"/>
    <property type="evidence" value="ECO:0007669"/>
    <property type="project" value="InterPro"/>
</dbReference>
<feature type="binding site" evidence="9">
    <location>
        <position position="167"/>
    </location>
    <ligand>
        <name>Mn(2+)</name>
        <dbReference type="ChEBI" id="CHEBI:29035"/>
    </ligand>
</feature>
<evidence type="ECO:0000256" key="1">
    <source>
        <dbReference type="ARBA" id="ARBA00005094"/>
    </source>
</evidence>
<evidence type="ECO:0000256" key="6">
    <source>
        <dbReference type="ARBA" id="ARBA00023211"/>
    </source>
</evidence>
<dbReference type="InterPro" id="IPR013512">
    <property type="entry name" value="DXP_reductoisomerase_N"/>
</dbReference>
<reference evidence="13" key="1">
    <citation type="submission" date="2020-12" db="EMBL/GenBank/DDBJ databases">
        <title>Methylobrevis albus sp. nov., isolated from fresh water lack sediment.</title>
        <authorList>
            <person name="Zou Q."/>
        </authorList>
    </citation>
    <scope>NUCLEOTIDE SEQUENCE</scope>
    <source>
        <strain evidence="13">L22</strain>
    </source>
</reference>
<feature type="binding site" evidence="9">
    <location>
        <position position="234"/>
    </location>
    <ligand>
        <name>1-deoxy-D-xylulose 5-phosphate</name>
        <dbReference type="ChEBI" id="CHEBI:57792"/>
    </ligand>
</feature>
<keyword evidence="4 9" id="KW-0521">NADP</keyword>
<dbReference type="Gene3D" id="1.10.1740.10">
    <property type="match status" value="1"/>
</dbReference>
<dbReference type="HAMAP" id="MF_00183">
    <property type="entry name" value="DXP_reductoisom"/>
    <property type="match status" value="1"/>
</dbReference>
<evidence type="ECO:0000313" key="13">
    <source>
        <dbReference type="EMBL" id="MBH0239674.1"/>
    </source>
</evidence>
<feature type="binding site" evidence="9">
    <location>
        <position position="229"/>
    </location>
    <ligand>
        <name>1-deoxy-D-xylulose 5-phosphate</name>
        <dbReference type="ChEBI" id="CHEBI:57792"/>
    </ligand>
</feature>
<evidence type="ECO:0000313" key="14">
    <source>
        <dbReference type="Proteomes" id="UP000631694"/>
    </source>
</evidence>
<dbReference type="InterPro" id="IPR036291">
    <property type="entry name" value="NAD(P)-bd_dom_sf"/>
</dbReference>
<feature type="binding site" evidence="9">
    <location>
        <position position="169"/>
    </location>
    <ligand>
        <name>Mn(2+)</name>
        <dbReference type="ChEBI" id="CHEBI:29035"/>
    </ligand>
</feature>
<evidence type="ECO:0000256" key="5">
    <source>
        <dbReference type="ARBA" id="ARBA00023002"/>
    </source>
</evidence>
<dbReference type="SUPFAM" id="SSF51735">
    <property type="entry name" value="NAD(P)-binding Rossmann-fold domains"/>
    <property type="match status" value="1"/>
</dbReference>
<comment type="function">
    <text evidence="9">Catalyzes the NADPH-dependent rearrangement and reduction of 1-deoxy-D-xylulose-5-phosphate (DXP) to 2-C-methyl-D-erythritol 4-phosphate (MEP).</text>
</comment>
<dbReference type="Pfam" id="PF13288">
    <property type="entry name" value="DXPR_C"/>
    <property type="match status" value="1"/>
</dbReference>
<evidence type="ECO:0000256" key="3">
    <source>
        <dbReference type="ARBA" id="ARBA00022723"/>
    </source>
</evidence>
<feature type="binding site" evidence="9">
    <location>
        <position position="169"/>
    </location>
    <ligand>
        <name>1-deoxy-D-xylulose 5-phosphate</name>
        <dbReference type="ChEBI" id="CHEBI:57792"/>
    </ligand>
</feature>
<feature type="binding site" evidence="9">
    <location>
        <position position="32"/>
    </location>
    <ligand>
        <name>NADPH</name>
        <dbReference type="ChEBI" id="CHEBI:57783"/>
    </ligand>
</feature>
<feature type="binding site" evidence="9">
    <location>
        <position position="30"/>
    </location>
    <ligand>
        <name>NADPH</name>
        <dbReference type="ChEBI" id="CHEBI:57783"/>
    </ligand>
</feature>
<feature type="binding site" evidence="9">
    <location>
        <position position="235"/>
    </location>
    <ligand>
        <name>1-deoxy-D-xylulose 5-phosphate</name>
        <dbReference type="ChEBI" id="CHEBI:57792"/>
    </ligand>
</feature>
<dbReference type="Proteomes" id="UP000631694">
    <property type="component" value="Unassembled WGS sequence"/>
</dbReference>
<feature type="domain" description="1-deoxy-D-xylulose 5-phosphate reductoisomerase C-terminal" evidence="11">
    <location>
        <begin position="163"/>
        <end position="246"/>
    </location>
</feature>
<protein>
    <recommendedName>
        <fullName evidence="9">1-deoxy-D-xylulose 5-phosphate reductoisomerase</fullName>
        <shortName evidence="9">DXP reductoisomerase</shortName>
        <ecNumber evidence="9">1.1.1.267</ecNumber>
    </recommendedName>
    <alternativeName>
        <fullName evidence="9">1-deoxyxylulose-5-phosphate reductoisomerase</fullName>
    </alternativeName>
    <alternativeName>
        <fullName evidence="9">2-C-methyl-D-erythritol 4-phosphate synthase</fullName>
    </alternativeName>
</protein>
<keyword evidence="6 9" id="KW-0464">Manganese</keyword>
<dbReference type="RefSeq" id="WP_197312759.1">
    <property type="nucleotide sequence ID" value="NZ_JADZLT010000056.1"/>
</dbReference>
<feature type="domain" description="1-deoxy-D-xylulose 5-phosphate reductoisomerase N-terminal" evidence="10">
    <location>
        <begin position="24"/>
        <end position="149"/>
    </location>
</feature>
<feature type="binding site" evidence="9">
    <location>
        <position position="143"/>
    </location>
    <ligand>
        <name>NADPH</name>
        <dbReference type="ChEBI" id="CHEBI:57783"/>
    </ligand>
</feature>
<dbReference type="NCBIfam" id="NF009114">
    <property type="entry name" value="PRK12464.1"/>
    <property type="match status" value="1"/>
</dbReference>
<feature type="binding site" evidence="9">
    <location>
        <position position="216"/>
    </location>
    <ligand>
        <name>1-deoxy-D-xylulose 5-phosphate</name>
        <dbReference type="ChEBI" id="CHEBI:57792"/>
    </ligand>
</feature>
<keyword evidence="9" id="KW-0460">Magnesium</keyword>
<feature type="binding site" evidence="9">
    <location>
        <position position="142"/>
    </location>
    <ligand>
        <name>1-deoxy-D-xylulose 5-phosphate</name>
        <dbReference type="ChEBI" id="CHEBI:57792"/>
    </ligand>
</feature>
<dbReference type="GO" id="GO:0051484">
    <property type="term" value="P:isopentenyl diphosphate biosynthetic process, methylerythritol 4-phosphate pathway involved in terpenoid biosynthetic process"/>
    <property type="evidence" value="ECO:0007669"/>
    <property type="project" value="UniProtKB-ARBA"/>
</dbReference>
<feature type="binding site" evidence="9">
    <location>
        <position position="141"/>
    </location>
    <ligand>
        <name>NADPH</name>
        <dbReference type="ChEBI" id="CHEBI:57783"/>
    </ligand>
</feature>
<evidence type="ECO:0000256" key="7">
    <source>
        <dbReference type="ARBA" id="ARBA00023229"/>
    </source>
</evidence>
<feature type="binding site" evidence="9">
    <location>
        <position position="222"/>
    </location>
    <ligand>
        <name>NADPH</name>
        <dbReference type="ChEBI" id="CHEBI:57783"/>
    </ligand>
</feature>
<feature type="binding site" evidence="9">
    <location>
        <position position="31"/>
    </location>
    <ligand>
        <name>NADPH</name>
        <dbReference type="ChEBI" id="CHEBI:57783"/>
    </ligand>
</feature>
<dbReference type="EC" id="1.1.1.267" evidence="9"/>
<dbReference type="EMBL" id="JADZLT010000056">
    <property type="protein sequence ID" value="MBH0239674.1"/>
    <property type="molecule type" value="Genomic_DNA"/>
</dbReference>
<accession>A0A931I586</accession>
<dbReference type="Pfam" id="PF02670">
    <property type="entry name" value="DXP_reductoisom"/>
    <property type="match status" value="1"/>
</dbReference>
<feature type="binding site" evidence="9">
    <location>
        <position position="58"/>
    </location>
    <ligand>
        <name>NADPH</name>
        <dbReference type="ChEBI" id="CHEBI:57783"/>
    </ligand>
</feature>
<evidence type="ECO:0000256" key="8">
    <source>
        <dbReference type="ARBA" id="ARBA00048543"/>
    </source>
</evidence>
<dbReference type="Gene3D" id="3.40.50.720">
    <property type="entry name" value="NAD(P)-binding Rossmann-like Domain"/>
    <property type="match status" value="1"/>
</dbReference>
<evidence type="ECO:0000256" key="4">
    <source>
        <dbReference type="ARBA" id="ARBA00022857"/>
    </source>
</evidence>
<feature type="binding site" evidence="9">
    <location>
        <position position="238"/>
    </location>
    <ligand>
        <name>Mn(2+)</name>
        <dbReference type="ChEBI" id="CHEBI:29035"/>
    </ligand>
</feature>
<evidence type="ECO:0000259" key="11">
    <source>
        <dbReference type="Pfam" id="PF08436"/>
    </source>
</evidence>
<dbReference type="SUPFAM" id="SSF55347">
    <property type="entry name" value="Glyceraldehyde-3-phosphate dehydrogenase-like, C-terminal domain"/>
    <property type="match status" value="1"/>
</dbReference>
<feature type="domain" description="DXP reductoisomerase C-terminal" evidence="12">
    <location>
        <begin position="278"/>
        <end position="398"/>
    </location>
</feature>
<dbReference type="Pfam" id="PF08436">
    <property type="entry name" value="DXP_redisom_C"/>
    <property type="match status" value="1"/>
</dbReference>
<gene>
    <name evidence="9" type="primary">dxr</name>
    <name evidence="13" type="ORF">I5731_17780</name>
</gene>
<organism evidence="13 14">
    <name type="scientific">Methylobrevis albus</name>
    <dbReference type="NCBI Taxonomy" id="2793297"/>
    <lineage>
        <taxon>Bacteria</taxon>
        <taxon>Pseudomonadati</taxon>
        <taxon>Pseudomonadota</taxon>
        <taxon>Alphaproteobacteria</taxon>
        <taxon>Hyphomicrobiales</taxon>
        <taxon>Pleomorphomonadaceae</taxon>
        <taxon>Methylobrevis</taxon>
    </lineage>
</organism>
<comment type="caution">
    <text evidence="13">The sequence shown here is derived from an EMBL/GenBank/DDBJ whole genome shotgun (WGS) entry which is preliminary data.</text>
</comment>